<dbReference type="Pfam" id="PF00109">
    <property type="entry name" value="ketoacyl-synt"/>
    <property type="match status" value="1"/>
</dbReference>
<dbReference type="GO" id="GO:0004315">
    <property type="term" value="F:3-oxoacyl-[acyl-carrier-protein] synthase activity"/>
    <property type="evidence" value="ECO:0007669"/>
    <property type="project" value="InterPro"/>
</dbReference>
<evidence type="ECO:0000256" key="7">
    <source>
        <dbReference type="PROSITE-ProRule" id="PRU01363"/>
    </source>
</evidence>
<dbReference type="Gene3D" id="3.30.70.3290">
    <property type="match status" value="1"/>
</dbReference>
<dbReference type="InterPro" id="IPR049900">
    <property type="entry name" value="PKS_mFAS_DH"/>
</dbReference>
<dbReference type="InterPro" id="IPR018201">
    <property type="entry name" value="Ketoacyl_synth_AS"/>
</dbReference>
<dbReference type="InterPro" id="IPR016036">
    <property type="entry name" value="Malonyl_transacylase_ACP-bd"/>
</dbReference>
<dbReference type="CDD" id="cd00833">
    <property type="entry name" value="PKS"/>
    <property type="match status" value="1"/>
</dbReference>
<dbReference type="Gene3D" id="3.40.50.1820">
    <property type="entry name" value="alpha/beta hydrolase"/>
    <property type="match status" value="1"/>
</dbReference>
<sequence length="2107" mass="226269">MTENVSQGIEPGCVAIVGMAGRFPAARTPAELWKLLAGGREATQWLTDEELRAAGVSDAELNDPNYVKASLVLPDMEMFDAEFFGFSRRDAAILDPQHRHFIESAWEALEDAGHPPEKFEGAIGVFAGCGMQAYLPYNLLTNPELKKSVGLFLLRHTGNDKDFLSTRVSYLLDLKGPSLGIQTACSTSLVAVHVASQSLLAGECDMALAGASSIELPHRHGYRFAEGEILSPDGHCRAFDENASGTLFGSGAAVVVLRRLEDAIRDRDNIYAVIRGSAVNNDGSQKAGYLAPSVDGQARAAVEALGVANIEPASVQYIEAHGTGTPVGDPIEIAALTQAYGEGGRGFCGIGSVKTNIGHLDTAAGVASLIKVSLALRNELIPPSLNFTRPNSRFDIEKTPFRVVDQPRPWTRGQQPRRAAINSLGVGGTNAHVIVEEAPRLVSQAPAQQPLQVLTLSARTPASLERLKAKWSDYLAQRPADFSLFDAAFTLQEGRRAFAHRCAIVAQDVEGLAAALDTRNHPRVAAGKSGTSAPGVVMMFPGGGASYAGAGRELLTQPAFRAAVDDCFRRMPADVPSDLRSVMFEREPGDEQGGRVLEQPRYNIPALFVLEYAIAKLWESWGVKPAAVIGHSAGEYAAAVIAGVMSLEDALKVVVLRGQLFEQVPSGAMLSVDLPESELRTLMEGLELDIGVINAPDLCIASGPSASIDELARRLAAQGREGRRLHIKVAAHSRLLDGILERFRQGVSSIRLSPPTIPFISNLSGDWADAALLSDPDYWVRHLRQPVRYAAGLAKVLEMGDAVLLEAGPGQGLCALARQNLQGQQRTVLPSTCKAQEPNADLSLMLTSLGALWTRGITPDWNAVRGGGSPRRISLPTYAFDHQRHWIEPGRITHEETSQQDAVPVQSVRRLPQMDDWFGVPQWSPAPLPHVPAAQPGQQWLVFGGNDATTAGVLRRIAEEGGKATLVRHGDAFASGADGYTVHPDDEAQFEQLFTALDQAGRSPDHIVHLWSLETGAQGRGEGLLLGQALAFDSLVHIAKVLQTLDVRQPVRLTVIAAGSQAVNGSKVEHPVRSLALGPCRVIPRELPNVSTVLVDLDPRDTASAAICRAVVCEALAAPGADLVALRGGTRWVAQLVRSASSTSAKPLVREGGAYLITGGLGDIALELASFLAGRYKARLGLVSRRALPERSAWQALASSRDQGEPAQLVRRLLEIESSAGAQLATYSADVTDAAAMSRVVEDMRRRWGAINGVFHAAGALQDAPIAAKTAESLRKVIAPKAVGAQVLHELLPPGQLDVFAVFSSTSVYLGPPGQVDYVAANAFLDALAAARPDGLAIHWGIWGDKGMAARAYGRTPAPPLPQGGHPLLGVRRDTENGPAFEATYSAQDLWVLREHAVAGRPVLPGTGYIEIARAAMAQLHPGAGVEIRSLSFEEAMVFDAGGRREVRIEMQRSGEGYEFVVRSRAEAREPWQEHARALVARFNGTLPPNTQPPAGAWQEGRLPQDGVAFGPRWHNIARMQLDGHRGTAEMALPERFAADLQPYALHPAVTDIAATFGLHLLDEQNRRDSLFVPLSVDRIRIVAPLPLRSISRAELKGPVKDRFAAFDVSLHTPEGAPIATFEGFSLRGVDPQAMSRNAASHARKEPSLAEAMLACGLRSEEAPALFERVLSGGARDVVVSSISLSAVKRAMSDAAPKPLPPVAASRAPAASAAQLNPVESVIAEVWRELLGVDEVGRDDDFFALGGHSLAAVRLFARIRKQWNVDLPLATLFQGSTLAGLAAIVAEAGRLDTSMPTAPAPTAAPAASNVIQLPRAWSPLVAICRGSAERRPVFCVHGAGGNVLNFKVISDRLGPQQPFYGLQAQGVDGRLPPLTSVEAMAAQYVEAIRTVDPAGPYRLAGYSGGGVIAYEMAQQLRREGRQVDTIVMIDTLAPEAARRKVPLLQKVWLKRHWNLEFLLDWPARRRRGREMQRQYQVAMEKVARGEPLPPELADFHLFRNFTDAQERYQPQRYEGDIVLLRAAQAETVYLFAGPQLGWNELVSGEIRVTEVGGSHFSMMAEPGVSEVIEAFRRELARLDGEGPAGKGTAEGRKGLRSVGSRGLSPVA</sequence>
<evidence type="ECO:0000259" key="11">
    <source>
        <dbReference type="PROSITE" id="PS52019"/>
    </source>
</evidence>
<feature type="domain" description="Ketosynthase family 3 (KS3)" evidence="10">
    <location>
        <begin position="11"/>
        <end position="437"/>
    </location>
</feature>
<dbReference type="PROSITE" id="PS50075">
    <property type="entry name" value="CARRIER"/>
    <property type="match status" value="1"/>
</dbReference>
<keyword evidence="6" id="KW-0511">Multifunctional enzyme</keyword>
<dbReference type="Pfam" id="PF00698">
    <property type="entry name" value="Acyl_transf_1"/>
    <property type="match status" value="1"/>
</dbReference>
<dbReference type="GO" id="GO:0044550">
    <property type="term" value="P:secondary metabolite biosynthetic process"/>
    <property type="evidence" value="ECO:0007669"/>
    <property type="project" value="UniProtKB-ARBA"/>
</dbReference>
<dbReference type="InterPro" id="IPR014030">
    <property type="entry name" value="Ketoacyl_synth_N"/>
</dbReference>
<keyword evidence="4" id="KW-0276">Fatty acid metabolism</keyword>
<dbReference type="Pfam" id="PF02801">
    <property type="entry name" value="Ketoacyl-synt_C"/>
    <property type="match status" value="1"/>
</dbReference>
<feature type="region of interest" description="Disordered" evidence="8">
    <location>
        <begin position="2079"/>
        <end position="2107"/>
    </location>
</feature>
<evidence type="ECO:0000256" key="4">
    <source>
        <dbReference type="ARBA" id="ARBA00022832"/>
    </source>
</evidence>
<dbReference type="Pfam" id="PF14765">
    <property type="entry name" value="PS-DH"/>
    <property type="match status" value="1"/>
</dbReference>
<dbReference type="SMART" id="SM00827">
    <property type="entry name" value="PKS_AT"/>
    <property type="match status" value="1"/>
</dbReference>
<evidence type="ECO:0000259" key="10">
    <source>
        <dbReference type="PROSITE" id="PS52004"/>
    </source>
</evidence>
<dbReference type="InterPro" id="IPR049552">
    <property type="entry name" value="PKS_DH_N"/>
</dbReference>
<comment type="caution">
    <text evidence="12">The sequence shown here is derived from an EMBL/GenBank/DDBJ whole genome shotgun (WGS) entry which is preliminary data.</text>
</comment>
<dbReference type="InterPro" id="IPR009081">
    <property type="entry name" value="PP-bd_ACP"/>
</dbReference>
<dbReference type="EMBL" id="SMLM01000002">
    <property type="protein sequence ID" value="TFZ02998.1"/>
    <property type="molecule type" value="Genomic_DNA"/>
</dbReference>
<dbReference type="Pfam" id="PF00550">
    <property type="entry name" value="PP-binding"/>
    <property type="match status" value="1"/>
</dbReference>
<dbReference type="Pfam" id="PF22621">
    <property type="entry name" value="CurL-like_PKS_C"/>
    <property type="match status" value="1"/>
</dbReference>
<keyword evidence="3" id="KW-0808">Transferase</keyword>
<feature type="domain" description="Carrier" evidence="9">
    <location>
        <begin position="1714"/>
        <end position="1789"/>
    </location>
</feature>
<dbReference type="InterPro" id="IPR029058">
    <property type="entry name" value="AB_hydrolase_fold"/>
</dbReference>
<feature type="region of interest" description="C-terminal hotdog fold" evidence="7">
    <location>
        <begin position="1491"/>
        <end position="1636"/>
    </location>
</feature>
<feature type="region of interest" description="N-terminal hotdog fold" evidence="7">
    <location>
        <begin position="1366"/>
        <end position="1487"/>
    </location>
</feature>
<dbReference type="PROSITE" id="PS00606">
    <property type="entry name" value="KS3_1"/>
    <property type="match status" value="1"/>
</dbReference>
<dbReference type="InterPro" id="IPR050091">
    <property type="entry name" value="PKS_NRPS_Biosynth_Enz"/>
</dbReference>
<keyword evidence="1" id="KW-0596">Phosphopantetheine</keyword>
<dbReference type="InterPro" id="IPR036736">
    <property type="entry name" value="ACP-like_sf"/>
</dbReference>
<reference evidence="12 13" key="1">
    <citation type="submission" date="2019-03" db="EMBL/GenBank/DDBJ databases">
        <title>Ramlibacter henchirensis DSM 14656, whole genome shotgun sequence.</title>
        <authorList>
            <person name="Zhang X."/>
            <person name="Feng G."/>
            <person name="Zhu H."/>
        </authorList>
    </citation>
    <scope>NUCLEOTIDE SEQUENCE [LARGE SCALE GENOMIC DNA]</scope>
    <source>
        <strain evidence="12 13">DSM 14656</strain>
    </source>
</reference>
<dbReference type="SUPFAM" id="SSF53901">
    <property type="entry name" value="Thiolase-like"/>
    <property type="match status" value="1"/>
</dbReference>
<proteinExistence type="predicted"/>
<dbReference type="PANTHER" id="PTHR43775:SF51">
    <property type="entry name" value="INACTIVE PHENOLPHTHIOCEROL SYNTHESIS POLYKETIDE SYNTHASE TYPE I PKS1-RELATED"/>
    <property type="match status" value="1"/>
</dbReference>
<dbReference type="Gene3D" id="3.40.47.10">
    <property type="match status" value="1"/>
</dbReference>
<evidence type="ECO:0000256" key="1">
    <source>
        <dbReference type="ARBA" id="ARBA00022450"/>
    </source>
</evidence>
<dbReference type="SMART" id="SM00822">
    <property type="entry name" value="PKS_KR"/>
    <property type="match status" value="1"/>
</dbReference>
<dbReference type="GO" id="GO:0006633">
    <property type="term" value="P:fatty acid biosynthetic process"/>
    <property type="evidence" value="ECO:0007669"/>
    <property type="project" value="InterPro"/>
</dbReference>
<dbReference type="InterPro" id="IPR020841">
    <property type="entry name" value="PKS_Beta-ketoAc_synthase_dom"/>
</dbReference>
<dbReference type="InterPro" id="IPR001227">
    <property type="entry name" value="Ac_transferase_dom_sf"/>
</dbReference>
<dbReference type="PROSITE" id="PS52004">
    <property type="entry name" value="KS3_2"/>
    <property type="match status" value="1"/>
</dbReference>
<dbReference type="Pfam" id="PF00975">
    <property type="entry name" value="Thioesterase"/>
    <property type="match status" value="1"/>
</dbReference>
<feature type="active site" description="Proton acceptor; for dehydratase activity" evidence="7">
    <location>
        <position position="1396"/>
    </location>
</feature>
<dbReference type="Gene3D" id="3.40.50.720">
    <property type="entry name" value="NAD(P)-binding Rossmann-like Domain"/>
    <property type="match status" value="1"/>
</dbReference>
<feature type="domain" description="PKS/mFAS DH" evidence="11">
    <location>
        <begin position="1366"/>
        <end position="1636"/>
    </location>
</feature>
<dbReference type="InterPro" id="IPR042104">
    <property type="entry name" value="PKS_dehydratase_sf"/>
</dbReference>
<dbReference type="InterPro" id="IPR049490">
    <property type="entry name" value="C883_1060-like_KR_N"/>
</dbReference>
<dbReference type="InterPro" id="IPR014031">
    <property type="entry name" value="Ketoacyl_synth_C"/>
</dbReference>
<dbReference type="InterPro" id="IPR016035">
    <property type="entry name" value="Acyl_Trfase/lysoPLipase"/>
</dbReference>
<dbReference type="SUPFAM" id="SSF47336">
    <property type="entry name" value="ACP-like"/>
    <property type="match status" value="1"/>
</dbReference>
<evidence type="ECO:0000313" key="12">
    <source>
        <dbReference type="EMBL" id="TFZ02998.1"/>
    </source>
</evidence>
<evidence type="ECO:0000256" key="3">
    <source>
        <dbReference type="ARBA" id="ARBA00022679"/>
    </source>
</evidence>
<gene>
    <name evidence="12" type="ORF">EZ313_17405</name>
</gene>
<dbReference type="Pfam" id="PF21394">
    <property type="entry name" value="Beta-ketacyl_N"/>
    <property type="match status" value="1"/>
</dbReference>
<dbReference type="InterPro" id="IPR014043">
    <property type="entry name" value="Acyl_transferase_dom"/>
</dbReference>
<dbReference type="InterPro" id="IPR020807">
    <property type="entry name" value="PKS_DH"/>
</dbReference>
<dbReference type="InterPro" id="IPR020806">
    <property type="entry name" value="PKS_PP-bd"/>
</dbReference>
<protein>
    <submittedName>
        <fullName evidence="12">SDR family oxidoreductase</fullName>
    </submittedName>
</protein>
<dbReference type="Gene3D" id="3.10.129.110">
    <property type="entry name" value="Polyketide synthase dehydratase"/>
    <property type="match status" value="1"/>
</dbReference>
<dbReference type="SUPFAM" id="SSF53474">
    <property type="entry name" value="alpha/beta-Hydrolases"/>
    <property type="match status" value="1"/>
</dbReference>
<keyword evidence="13" id="KW-1185">Reference proteome</keyword>
<evidence type="ECO:0000256" key="8">
    <source>
        <dbReference type="SAM" id="MobiDB-lite"/>
    </source>
</evidence>
<dbReference type="Gene3D" id="1.10.1200.10">
    <property type="entry name" value="ACP-like"/>
    <property type="match status" value="1"/>
</dbReference>
<dbReference type="GO" id="GO:0004312">
    <property type="term" value="F:fatty acid synthase activity"/>
    <property type="evidence" value="ECO:0007669"/>
    <property type="project" value="TreeGrafter"/>
</dbReference>
<dbReference type="InterPro" id="IPR001031">
    <property type="entry name" value="Thioesterase"/>
</dbReference>
<keyword evidence="2" id="KW-0597">Phosphoprotein</keyword>
<dbReference type="Proteomes" id="UP000298180">
    <property type="component" value="Unassembled WGS sequence"/>
</dbReference>
<dbReference type="Gene3D" id="3.40.366.10">
    <property type="entry name" value="Malonyl-Coenzyme A Acyl Carrier Protein, domain 2"/>
    <property type="match status" value="1"/>
</dbReference>
<dbReference type="InterPro" id="IPR016039">
    <property type="entry name" value="Thiolase-like"/>
</dbReference>
<dbReference type="SUPFAM" id="SSF51735">
    <property type="entry name" value="NAD(P)-binding Rossmann-fold domains"/>
    <property type="match status" value="2"/>
</dbReference>
<dbReference type="SMART" id="SM00823">
    <property type="entry name" value="PKS_PP"/>
    <property type="match status" value="1"/>
</dbReference>
<dbReference type="InterPro" id="IPR049551">
    <property type="entry name" value="PKS_DH_C"/>
</dbReference>
<feature type="active site" description="Proton donor; for dehydratase activity" evidence="7">
    <location>
        <position position="1552"/>
    </location>
</feature>
<dbReference type="SUPFAM" id="SSF55048">
    <property type="entry name" value="Probable ACP-binding domain of malonyl-CoA ACP transacylase"/>
    <property type="match status" value="1"/>
</dbReference>
<dbReference type="SMART" id="SM00825">
    <property type="entry name" value="PKS_KS"/>
    <property type="match status" value="1"/>
</dbReference>
<dbReference type="PANTHER" id="PTHR43775">
    <property type="entry name" value="FATTY ACID SYNTHASE"/>
    <property type="match status" value="1"/>
</dbReference>
<dbReference type="InterPro" id="IPR057326">
    <property type="entry name" value="KR_dom"/>
</dbReference>
<dbReference type="InterPro" id="IPR036291">
    <property type="entry name" value="NAD(P)-bd_dom_sf"/>
</dbReference>
<keyword evidence="5" id="KW-0443">Lipid metabolism</keyword>
<evidence type="ECO:0000256" key="6">
    <source>
        <dbReference type="ARBA" id="ARBA00023268"/>
    </source>
</evidence>
<evidence type="ECO:0000256" key="5">
    <source>
        <dbReference type="ARBA" id="ARBA00023098"/>
    </source>
</evidence>
<evidence type="ECO:0000256" key="2">
    <source>
        <dbReference type="ARBA" id="ARBA00022553"/>
    </source>
</evidence>
<evidence type="ECO:0000313" key="13">
    <source>
        <dbReference type="Proteomes" id="UP000298180"/>
    </source>
</evidence>
<organism evidence="12 13">
    <name type="scientific">Ramlibacter henchirensis</name>
    <dbReference type="NCBI Taxonomy" id="204072"/>
    <lineage>
        <taxon>Bacteria</taxon>
        <taxon>Pseudomonadati</taxon>
        <taxon>Pseudomonadota</taxon>
        <taxon>Betaproteobacteria</taxon>
        <taxon>Burkholderiales</taxon>
        <taxon>Comamonadaceae</taxon>
        <taxon>Ramlibacter</taxon>
    </lineage>
</organism>
<dbReference type="Pfam" id="PF08659">
    <property type="entry name" value="KR"/>
    <property type="match status" value="1"/>
</dbReference>
<dbReference type="GO" id="GO:0031177">
    <property type="term" value="F:phosphopantetheine binding"/>
    <property type="evidence" value="ECO:0007669"/>
    <property type="project" value="InterPro"/>
</dbReference>
<dbReference type="InterPro" id="IPR013968">
    <property type="entry name" value="PKS_KR"/>
</dbReference>
<dbReference type="SMART" id="SM00826">
    <property type="entry name" value="PKS_DH"/>
    <property type="match status" value="1"/>
</dbReference>
<dbReference type="RefSeq" id="WP_135264522.1">
    <property type="nucleotide sequence ID" value="NZ_SMLM01000002.1"/>
</dbReference>
<dbReference type="SMART" id="SM00824">
    <property type="entry name" value="PKS_TE"/>
    <property type="match status" value="1"/>
</dbReference>
<name>A0A4Z0BXJ5_9BURK</name>
<dbReference type="SUPFAM" id="SSF52151">
    <property type="entry name" value="FabD/lysophospholipase-like"/>
    <property type="match status" value="1"/>
</dbReference>
<dbReference type="FunFam" id="3.40.47.10:FF:000042">
    <property type="entry name" value="Polyketide synthase Pks13"/>
    <property type="match status" value="1"/>
</dbReference>
<dbReference type="Pfam" id="PF21089">
    <property type="entry name" value="PKS_DH_N"/>
    <property type="match status" value="1"/>
</dbReference>
<dbReference type="InterPro" id="IPR020802">
    <property type="entry name" value="TesA-like"/>
</dbReference>
<accession>A0A4Z0BXJ5</accession>
<dbReference type="OrthoDB" id="9778690at2"/>
<evidence type="ECO:0000259" key="9">
    <source>
        <dbReference type="PROSITE" id="PS50075"/>
    </source>
</evidence>
<dbReference type="FunFam" id="1.10.1200.10:FF:000016">
    <property type="entry name" value="Non-ribosomal peptide synthase"/>
    <property type="match status" value="1"/>
</dbReference>
<dbReference type="PROSITE" id="PS52019">
    <property type="entry name" value="PKS_MFAS_DH"/>
    <property type="match status" value="1"/>
</dbReference>